<dbReference type="Pfam" id="PF00294">
    <property type="entry name" value="PfkB"/>
    <property type="match status" value="1"/>
</dbReference>
<evidence type="ECO:0000313" key="4">
    <source>
        <dbReference type="EMBL" id="TXB62355.1"/>
    </source>
</evidence>
<dbReference type="CDD" id="cd01172">
    <property type="entry name" value="RfaE_like"/>
    <property type="match status" value="1"/>
</dbReference>
<comment type="caution">
    <text evidence="4">The sequence shown here is derived from an EMBL/GenBank/DDBJ whole genome shotgun (WGS) entry which is preliminary data.</text>
</comment>
<dbReference type="InterPro" id="IPR011913">
    <property type="entry name" value="RfaE_dom_I"/>
</dbReference>
<dbReference type="PROSITE" id="PS00583">
    <property type="entry name" value="PFKB_KINASES_1"/>
    <property type="match status" value="1"/>
</dbReference>
<proteinExistence type="predicted"/>
<dbReference type="OrthoDB" id="9802794at2"/>
<dbReference type="GO" id="GO:0033785">
    <property type="term" value="F:heptose 7-phosphate kinase activity"/>
    <property type="evidence" value="ECO:0007669"/>
    <property type="project" value="TreeGrafter"/>
</dbReference>
<evidence type="ECO:0000256" key="1">
    <source>
        <dbReference type="ARBA" id="ARBA00022679"/>
    </source>
</evidence>
<evidence type="ECO:0000313" key="5">
    <source>
        <dbReference type="Proteomes" id="UP000321580"/>
    </source>
</evidence>
<dbReference type="EMBL" id="VOOR01000031">
    <property type="protein sequence ID" value="TXB62355.1"/>
    <property type="molecule type" value="Genomic_DNA"/>
</dbReference>
<dbReference type="GO" id="GO:0016773">
    <property type="term" value="F:phosphotransferase activity, alcohol group as acceptor"/>
    <property type="evidence" value="ECO:0007669"/>
    <property type="project" value="InterPro"/>
</dbReference>
<dbReference type="InterPro" id="IPR002173">
    <property type="entry name" value="Carboh/pur_kinase_PfkB_CS"/>
</dbReference>
<dbReference type="AlphaFoldDB" id="A0A5C6RKB4"/>
<keyword evidence="1" id="KW-0808">Transferase</keyword>
<dbReference type="SUPFAM" id="SSF53613">
    <property type="entry name" value="Ribokinase-like"/>
    <property type="match status" value="1"/>
</dbReference>
<feature type="domain" description="Carbohydrate kinase PfkB" evidence="3">
    <location>
        <begin position="14"/>
        <end position="310"/>
    </location>
</feature>
<dbReference type="Gene3D" id="3.40.1190.20">
    <property type="match status" value="1"/>
</dbReference>
<dbReference type="PANTHER" id="PTHR46969">
    <property type="entry name" value="BIFUNCTIONAL PROTEIN HLDE"/>
    <property type="match status" value="1"/>
</dbReference>
<keyword evidence="2 4" id="KW-0418">Kinase</keyword>
<protein>
    <submittedName>
        <fullName evidence="4">Carbohydrate kinase</fullName>
    </submittedName>
</protein>
<reference evidence="4 5" key="1">
    <citation type="submission" date="2019-08" db="EMBL/GenBank/DDBJ databases">
        <title>Genome of Phaeodactylibacter luteus.</title>
        <authorList>
            <person name="Bowman J.P."/>
        </authorList>
    </citation>
    <scope>NUCLEOTIDE SEQUENCE [LARGE SCALE GENOMIC DNA]</scope>
    <source>
        <strain evidence="4 5">KCTC 42180</strain>
    </source>
</reference>
<dbReference type="RefSeq" id="WP_147168262.1">
    <property type="nucleotide sequence ID" value="NZ_VOOR01000031.1"/>
</dbReference>
<dbReference type="PANTHER" id="PTHR46969:SF1">
    <property type="entry name" value="BIFUNCTIONAL PROTEIN HLDE"/>
    <property type="match status" value="1"/>
</dbReference>
<dbReference type="Proteomes" id="UP000321580">
    <property type="component" value="Unassembled WGS sequence"/>
</dbReference>
<evidence type="ECO:0000259" key="3">
    <source>
        <dbReference type="Pfam" id="PF00294"/>
    </source>
</evidence>
<dbReference type="InterPro" id="IPR011611">
    <property type="entry name" value="PfkB_dom"/>
</dbReference>
<dbReference type="GO" id="GO:0005829">
    <property type="term" value="C:cytosol"/>
    <property type="evidence" value="ECO:0007669"/>
    <property type="project" value="TreeGrafter"/>
</dbReference>
<dbReference type="GO" id="GO:0033786">
    <property type="term" value="F:heptose-1-phosphate adenylyltransferase activity"/>
    <property type="evidence" value="ECO:0007669"/>
    <property type="project" value="TreeGrafter"/>
</dbReference>
<sequence>MSISDTFKAFRGLKILIVGDVMIDRYLTGSADRISPEAPVPVVRLHQRDDRLGGAANVALNIAALGAKPYLCTVIGQDADAAKLEALMPEQQLSTRGLVRSAQRRTTVKTRILAGSQHLLRVDTEDTHPLSTTEAEQLLTAVRSILEAKAIDAILFQDYNKGVLSYEVINAITLEAVKRDLPTAVDPKFDNFWAYKHVTLFKPNLKEIRAQAPFPVDHSPASLDRAAAHIRSKLGNPFTIITLSEKGVYLNEQGQGQTLPTHPRSITDVCGAGDTVFAVAGLGLALKLPLQEIAQLANLAGGQVCEKVGVVPVDREQLEKEYRLLGEKGRL</sequence>
<dbReference type="InterPro" id="IPR029056">
    <property type="entry name" value="Ribokinase-like"/>
</dbReference>
<evidence type="ECO:0000256" key="2">
    <source>
        <dbReference type="ARBA" id="ARBA00022777"/>
    </source>
</evidence>
<gene>
    <name evidence="4" type="ORF">FRY97_14440</name>
</gene>
<name>A0A5C6RKB4_9BACT</name>
<organism evidence="4 5">
    <name type="scientific">Phaeodactylibacter luteus</name>
    <dbReference type="NCBI Taxonomy" id="1564516"/>
    <lineage>
        <taxon>Bacteria</taxon>
        <taxon>Pseudomonadati</taxon>
        <taxon>Bacteroidota</taxon>
        <taxon>Saprospiria</taxon>
        <taxon>Saprospirales</taxon>
        <taxon>Haliscomenobacteraceae</taxon>
        <taxon>Phaeodactylibacter</taxon>
    </lineage>
</organism>
<keyword evidence="5" id="KW-1185">Reference proteome</keyword>
<accession>A0A5C6RKB4</accession>